<dbReference type="EC" id="4.1.2.27" evidence="14"/>
<dbReference type="GO" id="GO:0005789">
    <property type="term" value="C:endoplasmic reticulum membrane"/>
    <property type="evidence" value="ECO:0007669"/>
    <property type="project" value="UniProtKB-SubCell"/>
</dbReference>
<keyword evidence="19" id="KW-1185">Reference proteome</keyword>
<dbReference type="Proteomes" id="UP000398389">
    <property type="component" value="Unassembled WGS sequence"/>
</dbReference>
<name>A0A5E8B4A4_9ASCO</name>
<dbReference type="GO" id="GO:0019752">
    <property type="term" value="P:carboxylic acid metabolic process"/>
    <property type="evidence" value="ECO:0007669"/>
    <property type="project" value="InterPro"/>
</dbReference>
<dbReference type="InterPro" id="IPR015424">
    <property type="entry name" value="PyrdxlP-dep_Trfase"/>
</dbReference>
<gene>
    <name evidence="18" type="ORF">SAPINGB_P001160</name>
</gene>
<keyword evidence="9" id="KW-1133">Transmembrane helix</keyword>
<evidence type="ECO:0000256" key="1">
    <source>
        <dbReference type="ARBA" id="ARBA00001933"/>
    </source>
</evidence>
<keyword evidence="5" id="KW-0812">Transmembrane</keyword>
<dbReference type="CDD" id="cd06450">
    <property type="entry name" value="DOPA_deC_like"/>
    <property type="match status" value="1"/>
</dbReference>
<keyword evidence="7 16" id="KW-0663">Pyridoxal phosphate</keyword>
<dbReference type="GO" id="GO:0030170">
    <property type="term" value="F:pyridoxal phosphate binding"/>
    <property type="evidence" value="ECO:0007669"/>
    <property type="project" value="InterPro"/>
</dbReference>
<comment type="similarity">
    <text evidence="13">Belongs to the group II decarboxylase family. Sphingosine-1-phosphate lyase subfamily.</text>
</comment>
<dbReference type="GO" id="GO:0030149">
    <property type="term" value="P:sphingolipid catabolic process"/>
    <property type="evidence" value="ECO:0007669"/>
    <property type="project" value="TreeGrafter"/>
</dbReference>
<evidence type="ECO:0000256" key="2">
    <source>
        <dbReference type="ARBA" id="ARBA00004389"/>
    </source>
</evidence>
<dbReference type="InterPro" id="IPR002129">
    <property type="entry name" value="PyrdxlP-dep_de-COase"/>
</dbReference>
<keyword evidence="8" id="KW-0746">Sphingolipid metabolism</keyword>
<evidence type="ECO:0000313" key="19">
    <source>
        <dbReference type="Proteomes" id="UP000398389"/>
    </source>
</evidence>
<evidence type="ECO:0000256" key="14">
    <source>
        <dbReference type="ARBA" id="ARBA00038965"/>
    </source>
</evidence>
<dbReference type="GeneID" id="43579983"/>
<evidence type="ECO:0000256" key="7">
    <source>
        <dbReference type="ARBA" id="ARBA00022898"/>
    </source>
</evidence>
<evidence type="ECO:0000256" key="9">
    <source>
        <dbReference type="ARBA" id="ARBA00022989"/>
    </source>
</evidence>
<organism evidence="18 19">
    <name type="scientific">Magnusiomyces paraingens</name>
    <dbReference type="NCBI Taxonomy" id="2606893"/>
    <lineage>
        <taxon>Eukaryota</taxon>
        <taxon>Fungi</taxon>
        <taxon>Dikarya</taxon>
        <taxon>Ascomycota</taxon>
        <taxon>Saccharomycotina</taxon>
        <taxon>Dipodascomycetes</taxon>
        <taxon>Dipodascales</taxon>
        <taxon>Dipodascaceae</taxon>
        <taxon>Magnusiomyces</taxon>
    </lineage>
</organism>
<evidence type="ECO:0000256" key="3">
    <source>
        <dbReference type="ARBA" id="ARBA00004760"/>
    </source>
</evidence>
<sequence length="593" mass="65780">MTLLSSNSDCAAIQKAHEYLDIALQHPLAVELLNQPLTKQFLTYYENASPFERYFLPSMSSQNLHSRNPLTNPKSLAVKYFNKALGHVWRYGPIGTFLLIWHSIATYFFTKFQQIPFVKKKVDQEVTKVLDKIEDDLIDRSLTYYTKLPESGWSPDRVTQELEKNTQMKHTKWEEGRVSGAVYHGGQDILKIQSKAYSLYSVANQLHPDVFPAVRKMESEVVAMVLKLYNAPKGAEGTSTSGGTESLLLACLAAREKAFRERGITEPEIIAPETIHAGFDKAAYYFKMKLIHAPLDPKTFQVDLKAVKRLINKNTVLLAGSAPNFPHGIIDNIEGLSKLALRYKIPLHVDACLGSFIVPFLDKAGFGKGVPLFDFRVPGVTSISCDTHKYGFAPKGSSIIMYRTNEMRQYQYYITAKWTGGLYASPTLAGSRPGALMVGCWATLMAIGEKGYTESCREIVGAARRIKSFVREDPDLKDLLDVIGEPLGSVVSFKSSAVSVYALADHMNKKGWHLNALQRPAAIHIAVTRLTVPVVDEFLTDLKATVCELKESNITPESSKSDTTVLYGVAGSVKTVGVADRLAAGFLDCLYKV</sequence>
<dbReference type="InterPro" id="IPR050477">
    <property type="entry name" value="GrpII_AminoAcid_Decarb"/>
</dbReference>
<dbReference type="EMBL" id="CABVLU010000001">
    <property type="protein sequence ID" value="VVT46330.1"/>
    <property type="molecule type" value="Genomic_DNA"/>
</dbReference>
<protein>
    <recommendedName>
        <fullName evidence="14">sphinganine-1-phosphate aldolase</fullName>
        <ecNumber evidence="14">4.1.2.27</ecNumber>
    </recommendedName>
    <alternativeName>
        <fullName evidence="15">Sphingosine-1-phosphate aldolase</fullName>
    </alternativeName>
</protein>
<feature type="modified residue" description="N6-(pyridoxal phosphate)lysine" evidence="16">
    <location>
        <position position="389"/>
    </location>
</feature>
<evidence type="ECO:0000256" key="10">
    <source>
        <dbReference type="ARBA" id="ARBA00023098"/>
    </source>
</evidence>
<evidence type="ECO:0000256" key="13">
    <source>
        <dbReference type="ARBA" id="ARBA00038302"/>
    </source>
</evidence>
<dbReference type="OrthoDB" id="10254570at2759"/>
<evidence type="ECO:0000256" key="8">
    <source>
        <dbReference type="ARBA" id="ARBA00022919"/>
    </source>
</evidence>
<evidence type="ECO:0000256" key="16">
    <source>
        <dbReference type="PIRSR" id="PIRSR602129-50"/>
    </source>
</evidence>
<dbReference type="PANTHER" id="PTHR42735">
    <property type="match status" value="1"/>
</dbReference>
<dbReference type="AlphaFoldDB" id="A0A5E8B4A4"/>
<dbReference type="GO" id="GO:0008117">
    <property type="term" value="F:sphinganine-1-phosphate aldolase activity"/>
    <property type="evidence" value="ECO:0007669"/>
    <property type="project" value="UniProtKB-EC"/>
</dbReference>
<dbReference type="FunFam" id="3.40.640.10:FF:000020">
    <property type="entry name" value="sphingosine-1-phosphate lyase 1"/>
    <property type="match status" value="1"/>
</dbReference>
<reference evidence="18 19" key="1">
    <citation type="submission" date="2019-09" db="EMBL/GenBank/DDBJ databases">
        <authorList>
            <person name="Brejova B."/>
        </authorList>
    </citation>
    <scope>NUCLEOTIDE SEQUENCE [LARGE SCALE GENOMIC DNA]</scope>
</reference>
<dbReference type="Gene3D" id="3.40.640.10">
    <property type="entry name" value="Type I PLP-dependent aspartate aminotransferase-like (Major domain)"/>
    <property type="match status" value="1"/>
</dbReference>
<evidence type="ECO:0000256" key="5">
    <source>
        <dbReference type="ARBA" id="ARBA00022692"/>
    </source>
</evidence>
<dbReference type="InterPro" id="IPR015421">
    <property type="entry name" value="PyrdxlP-dep_Trfase_major"/>
</dbReference>
<dbReference type="PANTHER" id="PTHR42735:SF6">
    <property type="entry name" value="SPHINGOSINE-1-PHOSPHATE LYASE 1"/>
    <property type="match status" value="1"/>
</dbReference>
<dbReference type="InterPro" id="IPR015422">
    <property type="entry name" value="PyrdxlP-dep_Trfase_small"/>
</dbReference>
<keyword evidence="11" id="KW-0472">Membrane</keyword>
<dbReference type="SUPFAM" id="SSF53383">
    <property type="entry name" value="PLP-dependent transferases"/>
    <property type="match status" value="1"/>
</dbReference>
<keyword evidence="12 17" id="KW-0456">Lyase</keyword>
<evidence type="ECO:0000256" key="12">
    <source>
        <dbReference type="ARBA" id="ARBA00023239"/>
    </source>
</evidence>
<dbReference type="Pfam" id="PF00282">
    <property type="entry name" value="Pyridoxal_deC"/>
    <property type="match status" value="1"/>
</dbReference>
<dbReference type="Gene3D" id="3.90.1150.10">
    <property type="entry name" value="Aspartate Aminotransferase, domain 1"/>
    <property type="match status" value="1"/>
</dbReference>
<keyword evidence="10" id="KW-0443">Lipid metabolism</keyword>
<evidence type="ECO:0000256" key="11">
    <source>
        <dbReference type="ARBA" id="ARBA00023136"/>
    </source>
</evidence>
<accession>A0A5E8B4A4</accession>
<evidence type="ECO:0000313" key="18">
    <source>
        <dbReference type="EMBL" id="VVT46330.1"/>
    </source>
</evidence>
<evidence type="ECO:0000256" key="4">
    <source>
        <dbReference type="ARBA" id="ARBA00004991"/>
    </source>
</evidence>
<dbReference type="Gene3D" id="6.10.140.2150">
    <property type="match status" value="1"/>
</dbReference>
<evidence type="ECO:0000256" key="6">
    <source>
        <dbReference type="ARBA" id="ARBA00022824"/>
    </source>
</evidence>
<comment type="subcellular location">
    <subcellularLocation>
        <location evidence="2">Endoplasmic reticulum membrane</location>
        <topology evidence="2">Single-pass membrane protein</topology>
    </subcellularLocation>
</comment>
<comment type="pathway">
    <text evidence="3">Lipid metabolism; sphingolipid metabolism.</text>
</comment>
<keyword evidence="6" id="KW-0256">Endoplasmic reticulum</keyword>
<dbReference type="RefSeq" id="XP_031851774.1">
    <property type="nucleotide sequence ID" value="XM_031995883.1"/>
</dbReference>
<evidence type="ECO:0000256" key="15">
    <source>
        <dbReference type="ARBA" id="ARBA00042568"/>
    </source>
</evidence>
<evidence type="ECO:0000256" key="17">
    <source>
        <dbReference type="RuleBase" id="RU000382"/>
    </source>
</evidence>
<proteinExistence type="inferred from homology"/>
<comment type="cofactor">
    <cofactor evidence="1 16 17">
        <name>pyridoxal 5'-phosphate</name>
        <dbReference type="ChEBI" id="CHEBI:597326"/>
    </cofactor>
</comment>
<comment type="pathway">
    <text evidence="4">Sphingolipid metabolism.</text>
</comment>